<dbReference type="AlphaFoldDB" id="A0AAW0G875"/>
<feature type="compositionally biased region" description="Low complexity" evidence="1">
    <location>
        <begin position="85"/>
        <end position="100"/>
    </location>
</feature>
<protein>
    <submittedName>
        <fullName evidence="2">Uncharacterized protein</fullName>
    </submittedName>
</protein>
<organism evidence="2 3">
    <name type="scientific">Cerrena zonata</name>
    <dbReference type="NCBI Taxonomy" id="2478898"/>
    <lineage>
        <taxon>Eukaryota</taxon>
        <taxon>Fungi</taxon>
        <taxon>Dikarya</taxon>
        <taxon>Basidiomycota</taxon>
        <taxon>Agaricomycotina</taxon>
        <taxon>Agaricomycetes</taxon>
        <taxon>Polyporales</taxon>
        <taxon>Cerrenaceae</taxon>
        <taxon>Cerrena</taxon>
    </lineage>
</organism>
<dbReference type="EMBL" id="JASBNA010000017">
    <property type="protein sequence ID" value="KAK7686178.1"/>
    <property type="molecule type" value="Genomic_DNA"/>
</dbReference>
<dbReference type="Proteomes" id="UP001385951">
    <property type="component" value="Unassembled WGS sequence"/>
</dbReference>
<accession>A0AAW0G875</accession>
<gene>
    <name evidence="2" type="ORF">QCA50_010398</name>
</gene>
<proteinExistence type="predicted"/>
<comment type="caution">
    <text evidence="2">The sequence shown here is derived from an EMBL/GenBank/DDBJ whole genome shotgun (WGS) entry which is preliminary data.</text>
</comment>
<keyword evidence="3" id="KW-1185">Reference proteome</keyword>
<sequence>MGRPLFSSKFTSQNREPHIRVQPEATPHPAYNTWLSNPFDPDSDEFFERDVVYEAFVDPNQPPVQPSEEATEEGVRPLTPITLGTASDASSSISDTSSDSDSGRSTPVDMTDNRYTRLGLEVRRIERSRSNSRSPVYHAPRIIRESSENNVFRHSGTTMVFHSRLRVAADPNNEEGTSTNAEPSAPIPIITPRTPLSLPPVTVTDVPVLTASPLPLPAMPSTSPGQIVTSLATPTPIPTVTPQLYNWDNVQSRDIYGSPTGPLPNRGARMSVAHITPIASHVVV</sequence>
<evidence type="ECO:0000256" key="1">
    <source>
        <dbReference type="SAM" id="MobiDB-lite"/>
    </source>
</evidence>
<feature type="region of interest" description="Disordered" evidence="1">
    <location>
        <begin position="1"/>
        <end position="39"/>
    </location>
</feature>
<evidence type="ECO:0000313" key="3">
    <source>
        <dbReference type="Proteomes" id="UP001385951"/>
    </source>
</evidence>
<evidence type="ECO:0000313" key="2">
    <source>
        <dbReference type="EMBL" id="KAK7686178.1"/>
    </source>
</evidence>
<reference evidence="2 3" key="1">
    <citation type="submission" date="2022-09" db="EMBL/GenBank/DDBJ databases">
        <authorList>
            <person name="Palmer J.M."/>
        </authorList>
    </citation>
    <scope>NUCLEOTIDE SEQUENCE [LARGE SCALE GENOMIC DNA]</scope>
    <source>
        <strain evidence="2 3">DSM 7382</strain>
    </source>
</reference>
<name>A0AAW0G875_9APHY</name>
<feature type="region of interest" description="Disordered" evidence="1">
    <location>
        <begin position="80"/>
        <end position="111"/>
    </location>
</feature>